<dbReference type="Gene3D" id="3.80.10.10">
    <property type="entry name" value="Ribonuclease Inhibitor"/>
    <property type="match status" value="1"/>
</dbReference>
<evidence type="ECO:0000313" key="2">
    <source>
        <dbReference type="EMBL" id="KXS20086.1"/>
    </source>
</evidence>
<name>A0A139ATN1_GONPJ</name>
<dbReference type="InterPro" id="IPR032675">
    <property type="entry name" value="LRR_dom_sf"/>
</dbReference>
<gene>
    <name evidence="2" type="ORF">M427DRAFT_401781</name>
</gene>
<proteinExistence type="predicted"/>
<reference evidence="2 3" key="1">
    <citation type="journal article" date="2015" name="Genome Biol. Evol.">
        <title>Phylogenomic analyses indicate that early fungi evolved digesting cell walls of algal ancestors of land plants.</title>
        <authorList>
            <person name="Chang Y."/>
            <person name="Wang S."/>
            <person name="Sekimoto S."/>
            <person name="Aerts A.L."/>
            <person name="Choi C."/>
            <person name="Clum A."/>
            <person name="LaButti K.M."/>
            <person name="Lindquist E.A."/>
            <person name="Yee Ngan C."/>
            <person name="Ohm R.A."/>
            <person name="Salamov A.A."/>
            <person name="Grigoriev I.V."/>
            <person name="Spatafora J.W."/>
            <person name="Berbee M.L."/>
        </authorList>
    </citation>
    <scope>NUCLEOTIDE SEQUENCE [LARGE SCALE GENOMIC DNA]</scope>
    <source>
        <strain evidence="2 3">JEL478</strain>
    </source>
</reference>
<dbReference type="SUPFAM" id="SSF52058">
    <property type="entry name" value="L domain-like"/>
    <property type="match status" value="1"/>
</dbReference>
<organism evidence="2 3">
    <name type="scientific">Gonapodya prolifera (strain JEL478)</name>
    <name type="common">Monoblepharis prolifera</name>
    <dbReference type="NCBI Taxonomy" id="1344416"/>
    <lineage>
        <taxon>Eukaryota</taxon>
        <taxon>Fungi</taxon>
        <taxon>Fungi incertae sedis</taxon>
        <taxon>Chytridiomycota</taxon>
        <taxon>Chytridiomycota incertae sedis</taxon>
        <taxon>Monoblepharidomycetes</taxon>
        <taxon>Monoblepharidales</taxon>
        <taxon>Gonapodyaceae</taxon>
        <taxon>Gonapodya</taxon>
    </lineage>
</organism>
<dbReference type="Proteomes" id="UP000070544">
    <property type="component" value="Unassembled WGS sequence"/>
</dbReference>
<evidence type="ECO:0000256" key="1">
    <source>
        <dbReference type="SAM" id="SignalP"/>
    </source>
</evidence>
<evidence type="ECO:0008006" key="4">
    <source>
        <dbReference type="Google" id="ProtNLM"/>
    </source>
</evidence>
<accession>A0A139ATN1</accession>
<evidence type="ECO:0000313" key="3">
    <source>
        <dbReference type="Proteomes" id="UP000070544"/>
    </source>
</evidence>
<sequence length="185" mass="20076">MPDTLHHDEGVTGRSRGLASVCMLLAIAALLSPPSSSCVAQTHTIAHQGLFNEIPSQIKAQYSPSPDCEFVEVLFDQSQKNVTWPRGSCCYEGPNEVVCYGQPFFCTDGRIIQLSASSLNLSGSIPASVGNLTMVRTIELGFNKLTGQIPIELMRLPKTALPHPVQQPAKRAHPGHYILFLPSHV</sequence>
<protein>
    <recommendedName>
        <fullName evidence="4">L domain-like protein</fullName>
    </recommendedName>
</protein>
<keyword evidence="1" id="KW-0732">Signal</keyword>
<keyword evidence="3" id="KW-1185">Reference proteome</keyword>
<dbReference type="OrthoDB" id="676979at2759"/>
<dbReference type="EMBL" id="KQ965736">
    <property type="protein sequence ID" value="KXS20086.1"/>
    <property type="molecule type" value="Genomic_DNA"/>
</dbReference>
<feature type="signal peptide" evidence="1">
    <location>
        <begin position="1"/>
        <end position="37"/>
    </location>
</feature>
<dbReference type="AlphaFoldDB" id="A0A139ATN1"/>
<feature type="chain" id="PRO_5007296395" description="L domain-like protein" evidence="1">
    <location>
        <begin position="38"/>
        <end position="185"/>
    </location>
</feature>